<dbReference type="RefSeq" id="WP_145330340.1">
    <property type="nucleotide sequence ID" value="NZ_VLKR01000036.1"/>
</dbReference>
<comment type="caution">
    <text evidence="1">The sequence shown here is derived from an EMBL/GenBank/DDBJ whole genome shotgun (WGS) entry which is preliminary data.</text>
</comment>
<reference evidence="1 2" key="1">
    <citation type="journal article" date="2015" name="Stand. Genomic Sci.">
        <title>Genomic Encyclopedia of Bacterial and Archaeal Type Strains, Phase III: the genomes of soil and plant-associated and newly described type strains.</title>
        <authorList>
            <person name="Whitman W.B."/>
            <person name="Woyke T."/>
            <person name="Klenk H.P."/>
            <person name="Zhou Y."/>
            <person name="Lilburn T.G."/>
            <person name="Beck B.J."/>
            <person name="De Vos P."/>
            <person name="Vandamme P."/>
            <person name="Eisen J.A."/>
            <person name="Garrity G."/>
            <person name="Hugenholtz P."/>
            <person name="Kyrpides N.C."/>
        </authorList>
    </citation>
    <scope>NUCLEOTIDE SEQUENCE [LARGE SCALE GENOMIC DNA]</scope>
    <source>
        <strain evidence="1 2">CGMCC 1.6855</strain>
    </source>
</reference>
<dbReference type="InterPro" id="IPR025366">
    <property type="entry name" value="DUF4270"/>
</dbReference>
<protein>
    <submittedName>
        <fullName evidence="1">Uncharacterized protein DUF4270</fullName>
    </submittedName>
</protein>
<gene>
    <name evidence="1" type="ORF">IQ31_04731</name>
</gene>
<evidence type="ECO:0000313" key="1">
    <source>
        <dbReference type="EMBL" id="TWI15930.1"/>
    </source>
</evidence>
<dbReference type="EMBL" id="VLKR01000036">
    <property type="protein sequence ID" value="TWI15930.1"/>
    <property type="molecule type" value="Genomic_DNA"/>
</dbReference>
<sequence length="455" mass="50339">MIKNFKRRSIQFLLPLFTLAAFVGCNKDISLSLGSSRDETIGLVPIDTFSVDVSTHLMDDIPTSSTGTILVGKNSNSITGSMTSTSYMRLGVGTISNASLPDDAVLDSAILVLNPNKYYYGDTTQIQKISVHRITEEITPTQIDLTKPADERPVFVSSAALFSKQKFAYESAPFAELSFAPKIMSLDSIYFKINNTLAKELFTMVQNNDSRIQNNTDFQEYFKGLALVPDNQNTTLIGFKDTIFLQLHYSYVNSEGVTKNGKQYFSMADKSYQYNQIETDRSNTKFASMTLQNPNIASGQTEGYTFLEGSTGVVAKISFPTLLDLVNDETVAINKAELVIEAENPYSTIFAQPQSLIMMIASPNGNPASILTSPYSTESQTATLVSGNNTGSNSTYTFNLIQYLTNFKTTAYRNTSLYLSLPTTELFSTGNRLILARDSDNNPRIKLNILYTKFQ</sequence>
<name>A0A562M7S7_9SPHI</name>
<organism evidence="1 2">
    <name type="scientific">Sphingobacterium siyangense</name>
    <dbReference type="NCBI Taxonomy" id="459529"/>
    <lineage>
        <taxon>Bacteria</taxon>
        <taxon>Pseudomonadati</taxon>
        <taxon>Bacteroidota</taxon>
        <taxon>Sphingobacteriia</taxon>
        <taxon>Sphingobacteriales</taxon>
        <taxon>Sphingobacteriaceae</taxon>
        <taxon>Sphingobacterium</taxon>
    </lineage>
</organism>
<dbReference type="Proteomes" id="UP000315908">
    <property type="component" value="Unassembled WGS sequence"/>
</dbReference>
<evidence type="ECO:0000313" key="2">
    <source>
        <dbReference type="Proteomes" id="UP000315908"/>
    </source>
</evidence>
<dbReference type="OrthoDB" id="1092930at2"/>
<dbReference type="PROSITE" id="PS51257">
    <property type="entry name" value="PROKAR_LIPOPROTEIN"/>
    <property type="match status" value="1"/>
</dbReference>
<proteinExistence type="predicted"/>
<dbReference type="Pfam" id="PF14092">
    <property type="entry name" value="DUF4270"/>
    <property type="match status" value="1"/>
</dbReference>
<accession>A0A562M7S7</accession>
<dbReference type="AlphaFoldDB" id="A0A562M7S7"/>